<proteinExistence type="predicted"/>
<reference evidence="3" key="1">
    <citation type="submission" date="2023-07" db="EMBL/GenBank/DDBJ databases">
        <title>Paracoccus sp. MBLB3053 whole genome sequence.</title>
        <authorList>
            <person name="Hwang C.Y."/>
            <person name="Cho E.-S."/>
            <person name="Seo M.-J."/>
        </authorList>
    </citation>
    <scope>NUCLEOTIDE SEQUENCE [LARGE SCALE GENOMIC DNA]</scope>
    <source>
        <strain evidence="3">MBLB3053</strain>
    </source>
</reference>
<dbReference type="EMBL" id="JAVQLW010000001">
    <property type="protein sequence ID" value="MDS9466374.1"/>
    <property type="molecule type" value="Genomic_DNA"/>
</dbReference>
<comment type="caution">
    <text evidence="2">The sequence shown here is derived from an EMBL/GenBank/DDBJ whole genome shotgun (WGS) entry which is preliminary data.</text>
</comment>
<feature type="compositionally biased region" description="Basic and acidic residues" evidence="1">
    <location>
        <begin position="82"/>
        <end position="121"/>
    </location>
</feature>
<dbReference type="Proteomes" id="UP001269144">
    <property type="component" value="Unassembled WGS sequence"/>
</dbReference>
<evidence type="ECO:0000313" key="3">
    <source>
        <dbReference type="Proteomes" id="UP001269144"/>
    </source>
</evidence>
<evidence type="ECO:0008006" key="4">
    <source>
        <dbReference type="Google" id="ProtNLM"/>
    </source>
</evidence>
<accession>A0ABU2HP22</accession>
<gene>
    <name evidence="2" type="ORF">RGQ15_02140</name>
</gene>
<keyword evidence="3" id="KW-1185">Reference proteome</keyword>
<protein>
    <recommendedName>
        <fullName evidence="4">TolA protein</fullName>
    </recommendedName>
</protein>
<sequence length="139" mass="15398">MIDQTQSAALRLLDDKALGALLRELRAKKSQVSDAAVQKELAKAIRRGNTEKRTRLVASVKAEPVPEAENVDGETKKQKRAAKAEAKLLKQAEKAEKKRVKQAEKEEKKAEKSRQRAEAKVQKKAAKTGKTRAEPAETD</sequence>
<evidence type="ECO:0000313" key="2">
    <source>
        <dbReference type="EMBL" id="MDS9466374.1"/>
    </source>
</evidence>
<dbReference type="RefSeq" id="WP_311158570.1">
    <property type="nucleotide sequence ID" value="NZ_JAVQLW010000001.1"/>
</dbReference>
<organism evidence="2 3">
    <name type="scientific">Paracoccus aurantius</name>
    <dbReference type="NCBI Taxonomy" id="3073814"/>
    <lineage>
        <taxon>Bacteria</taxon>
        <taxon>Pseudomonadati</taxon>
        <taxon>Pseudomonadota</taxon>
        <taxon>Alphaproteobacteria</taxon>
        <taxon>Rhodobacterales</taxon>
        <taxon>Paracoccaceae</taxon>
        <taxon>Paracoccus</taxon>
    </lineage>
</organism>
<name>A0ABU2HP22_9RHOB</name>
<evidence type="ECO:0000256" key="1">
    <source>
        <dbReference type="SAM" id="MobiDB-lite"/>
    </source>
</evidence>
<feature type="region of interest" description="Disordered" evidence="1">
    <location>
        <begin position="47"/>
        <end position="139"/>
    </location>
</feature>